<dbReference type="AlphaFoldDB" id="I1SA10"/>
<dbReference type="VEuPathDB" id="FungiDB:FGRAMPH1_01G07119"/>
<reference evidence="1 3" key="3">
    <citation type="journal article" date="2015" name="BMC Genomics">
        <title>The completed genome sequence of the pathogenic ascomycete fungus Fusarium graminearum.</title>
        <authorList>
            <person name="King R."/>
            <person name="Urban M."/>
            <person name="Hammond-Kosack M.C."/>
            <person name="Hassani-Pak K."/>
            <person name="Hammond-Kosack K.E."/>
        </authorList>
    </citation>
    <scope>NUCLEOTIDE SEQUENCE [LARGE SCALE GENOMIC DNA]</scope>
    <source>
        <strain evidence="3">ATCC MYA-4620 / CBS 123657 / FGSC 9075 / NRRL 31084 / PH-1</strain>
        <strain evidence="1">PH-1</strain>
    </source>
</reference>
<dbReference type="InParanoid" id="I1SA10"/>
<accession>I1SA10</accession>
<dbReference type="KEGG" id="fgr:FGSG_13691"/>
<sequence length="128" mass="14337">MLINPSLTRRNKRHAKCRLDLAEWGWGGRGSQGSKFRTYETPRPLIDGNETTSIILQSYMLVKVPAHMCINSVEFGSRLFRVHPKMFPDHAVLMFQGHARGNSSMIPTKPGLAAWKVAFTVASEAIVI</sequence>
<keyword evidence="3" id="KW-1185">Reference proteome</keyword>
<name>I1SA10_GIBZE</name>
<reference evidence="2" key="4">
    <citation type="submission" date="2017-01" db="UniProtKB">
        <authorList>
            <consortium name="EnsemblFungi"/>
        </authorList>
    </citation>
    <scope>IDENTIFICATION</scope>
    <source>
        <strain evidence="2">PH-1 / ATCC MYA-4620 / FGSC 9075 / NRRL 31084</strain>
    </source>
</reference>
<accession>A0A098D8T4</accession>
<reference evidence="2 3" key="1">
    <citation type="journal article" date="2007" name="Science">
        <title>The Fusarium graminearum genome reveals a link between localized polymorphism and pathogen specialization.</title>
        <authorList>
            <person name="Cuomo C.A."/>
            <person name="Gueldener U."/>
            <person name="Xu J.-R."/>
            <person name="Trail F."/>
            <person name="Turgeon B.G."/>
            <person name="Di Pietro A."/>
            <person name="Walton J.D."/>
            <person name="Ma L.-J."/>
            <person name="Baker S.E."/>
            <person name="Rep M."/>
            <person name="Adam G."/>
            <person name="Antoniw J."/>
            <person name="Baldwin T."/>
            <person name="Calvo S.E."/>
            <person name="Chang Y.-L."/>
            <person name="DeCaprio D."/>
            <person name="Gale L.R."/>
            <person name="Gnerre S."/>
            <person name="Goswami R.S."/>
            <person name="Hammond-Kosack K."/>
            <person name="Harris L.J."/>
            <person name="Hilburn K."/>
            <person name="Kennell J.C."/>
            <person name="Kroken S."/>
            <person name="Magnuson J.K."/>
            <person name="Mannhaupt G."/>
            <person name="Mauceli E.W."/>
            <person name="Mewes H.-W."/>
            <person name="Mitterbauer R."/>
            <person name="Muehlbauer G."/>
            <person name="Muensterkoetter M."/>
            <person name="Nelson D."/>
            <person name="O'Donnell K."/>
            <person name="Ouellet T."/>
            <person name="Qi W."/>
            <person name="Quesneville H."/>
            <person name="Roncero M.I.G."/>
            <person name="Seong K.-Y."/>
            <person name="Tetko I.V."/>
            <person name="Urban M."/>
            <person name="Waalwijk C."/>
            <person name="Ward T.J."/>
            <person name="Yao J."/>
            <person name="Birren B.W."/>
            <person name="Kistler H.C."/>
        </authorList>
    </citation>
    <scope>NUCLEOTIDE SEQUENCE [LARGE SCALE GENOMIC DNA]</scope>
    <source>
        <strain evidence="3">ATCC MYA-4620 / CBS 123657 / FGSC 9075 / NRRL 31084 / PH-1</strain>
        <strain evidence="2">PH-1 / ATCC MYA-4620 / FGSC 9075 / NRRL 31084</strain>
    </source>
</reference>
<gene>
    <name evidence="1" type="ORF">FGRAMPH1_01T07119</name>
</gene>
<proteinExistence type="predicted"/>
<dbReference type="EnsemblFungi" id="CEF75364">
    <property type="protein sequence ID" value="CEF75364"/>
    <property type="gene ID" value="FGRRES_13691"/>
</dbReference>
<evidence type="ECO:0000313" key="2">
    <source>
        <dbReference type="EnsemblFungi" id="CEF75364"/>
    </source>
</evidence>
<dbReference type="EMBL" id="HG970332">
    <property type="protein sequence ID" value="CEF75364.1"/>
    <property type="molecule type" value="Genomic_DNA"/>
</dbReference>
<dbReference type="RefSeq" id="XP_011318957.1">
    <property type="nucleotide sequence ID" value="XM_011320655.1"/>
</dbReference>
<organism evidence="1 3">
    <name type="scientific">Gibberella zeae (strain ATCC MYA-4620 / CBS 123657 / FGSC 9075 / NRRL 31084 / PH-1)</name>
    <name type="common">Wheat head blight fungus</name>
    <name type="synonym">Fusarium graminearum</name>
    <dbReference type="NCBI Taxonomy" id="229533"/>
    <lineage>
        <taxon>Eukaryota</taxon>
        <taxon>Fungi</taxon>
        <taxon>Dikarya</taxon>
        <taxon>Ascomycota</taxon>
        <taxon>Pezizomycotina</taxon>
        <taxon>Sordariomycetes</taxon>
        <taxon>Hypocreomycetidae</taxon>
        <taxon>Hypocreales</taxon>
        <taxon>Nectriaceae</taxon>
        <taxon>Fusarium</taxon>
    </lineage>
</organism>
<reference evidence="2 3" key="2">
    <citation type="journal article" date="2010" name="Nature">
        <title>Comparative genomics reveals mobile pathogenicity chromosomes in Fusarium.</title>
        <authorList>
            <person name="Ma L.J."/>
            <person name="van der Does H.C."/>
            <person name="Borkovich K.A."/>
            <person name="Coleman J.J."/>
            <person name="Daboussi M.J."/>
            <person name="Di Pietro A."/>
            <person name="Dufresne M."/>
            <person name="Freitag M."/>
            <person name="Grabherr M."/>
            <person name="Henrissat B."/>
            <person name="Houterman P.M."/>
            <person name="Kang S."/>
            <person name="Shim W.B."/>
            <person name="Woloshuk C."/>
            <person name="Xie X."/>
            <person name="Xu J.R."/>
            <person name="Antoniw J."/>
            <person name="Baker S.E."/>
            <person name="Bluhm B.H."/>
            <person name="Breakspear A."/>
            <person name="Brown D.W."/>
            <person name="Butchko R.A."/>
            <person name="Chapman S."/>
            <person name="Coulson R."/>
            <person name="Coutinho P.M."/>
            <person name="Danchin E.G."/>
            <person name="Diener A."/>
            <person name="Gale L.R."/>
            <person name="Gardiner D.M."/>
            <person name="Goff S."/>
            <person name="Hammond-Kosack K.E."/>
            <person name="Hilburn K."/>
            <person name="Hua-Van A."/>
            <person name="Jonkers W."/>
            <person name="Kazan K."/>
            <person name="Kodira C.D."/>
            <person name="Koehrsen M."/>
            <person name="Kumar L."/>
            <person name="Lee Y.H."/>
            <person name="Li L."/>
            <person name="Manners J.M."/>
            <person name="Miranda-Saavedra D."/>
            <person name="Mukherjee M."/>
            <person name="Park G."/>
            <person name="Park J."/>
            <person name="Park S.Y."/>
            <person name="Proctor R.H."/>
            <person name="Regev A."/>
            <person name="Ruiz-Roldan M.C."/>
            <person name="Sain D."/>
            <person name="Sakthikumar S."/>
            <person name="Sykes S."/>
            <person name="Schwartz D.C."/>
            <person name="Turgeon B.G."/>
            <person name="Wapinski I."/>
            <person name="Yoder O."/>
            <person name="Young S."/>
            <person name="Zeng Q."/>
            <person name="Zhou S."/>
            <person name="Galagan J."/>
            <person name="Cuomo C.A."/>
            <person name="Kistler H.C."/>
            <person name="Rep M."/>
        </authorList>
    </citation>
    <scope>GENOME REANNOTATION</scope>
    <source>
        <strain evidence="3">ATCC MYA-4620 / CBS 123657 / FGSC 9075 / NRRL 31084 / PH-1</strain>
        <strain evidence="2">PH-1 / ATCC MYA-4620 / FGSC 9075 / NRRL 31084</strain>
    </source>
</reference>
<dbReference type="Proteomes" id="UP000070720">
    <property type="component" value="Chromosome 1"/>
</dbReference>
<evidence type="ECO:0000313" key="1">
    <source>
        <dbReference type="EMBL" id="CEF75364.1"/>
    </source>
</evidence>
<evidence type="ECO:0000313" key="3">
    <source>
        <dbReference type="Proteomes" id="UP000070720"/>
    </source>
</evidence>
<protein>
    <submittedName>
        <fullName evidence="1">Chromosome 1, complete genome</fullName>
    </submittedName>
</protein>
<dbReference type="HOGENOM" id="CLU_1959781_0_0_1"/>